<dbReference type="AlphaFoldDB" id="A0A9D4BJA1"/>
<reference evidence="1" key="1">
    <citation type="journal article" date="2019" name="bioRxiv">
        <title>The Genome of the Zebra Mussel, Dreissena polymorpha: A Resource for Invasive Species Research.</title>
        <authorList>
            <person name="McCartney M.A."/>
            <person name="Auch B."/>
            <person name="Kono T."/>
            <person name="Mallez S."/>
            <person name="Zhang Y."/>
            <person name="Obille A."/>
            <person name="Becker A."/>
            <person name="Abrahante J.E."/>
            <person name="Garbe J."/>
            <person name="Badalamenti J.P."/>
            <person name="Herman A."/>
            <person name="Mangelson H."/>
            <person name="Liachko I."/>
            <person name="Sullivan S."/>
            <person name="Sone E.D."/>
            <person name="Koren S."/>
            <person name="Silverstein K.A.T."/>
            <person name="Beckman K.B."/>
            <person name="Gohl D.M."/>
        </authorList>
    </citation>
    <scope>NUCLEOTIDE SEQUENCE</scope>
    <source>
        <strain evidence="1">Duluth1</strain>
        <tissue evidence="1">Whole animal</tissue>
    </source>
</reference>
<protein>
    <submittedName>
        <fullName evidence="1">Uncharacterized protein</fullName>
    </submittedName>
</protein>
<evidence type="ECO:0000313" key="1">
    <source>
        <dbReference type="EMBL" id="KAH3696849.1"/>
    </source>
</evidence>
<dbReference type="EMBL" id="JAIWYP010000016">
    <property type="protein sequence ID" value="KAH3696849.1"/>
    <property type="molecule type" value="Genomic_DNA"/>
</dbReference>
<accession>A0A9D4BJA1</accession>
<dbReference type="Proteomes" id="UP000828390">
    <property type="component" value="Unassembled WGS sequence"/>
</dbReference>
<evidence type="ECO:0000313" key="2">
    <source>
        <dbReference type="Proteomes" id="UP000828390"/>
    </source>
</evidence>
<sequence length="52" mass="5820">MVAREIAGPDQHQVFELRGRTGEGLNADLVLREKRTTGAFWIVAFHLRISVG</sequence>
<gene>
    <name evidence="1" type="ORF">DPMN_084329</name>
</gene>
<proteinExistence type="predicted"/>
<reference evidence="1" key="2">
    <citation type="submission" date="2020-11" db="EMBL/GenBank/DDBJ databases">
        <authorList>
            <person name="McCartney M.A."/>
            <person name="Auch B."/>
            <person name="Kono T."/>
            <person name="Mallez S."/>
            <person name="Becker A."/>
            <person name="Gohl D.M."/>
            <person name="Silverstein K.A.T."/>
            <person name="Koren S."/>
            <person name="Bechman K.B."/>
            <person name="Herman A."/>
            <person name="Abrahante J.E."/>
            <person name="Garbe J."/>
        </authorList>
    </citation>
    <scope>NUCLEOTIDE SEQUENCE</scope>
    <source>
        <strain evidence="1">Duluth1</strain>
        <tissue evidence="1">Whole animal</tissue>
    </source>
</reference>
<keyword evidence="2" id="KW-1185">Reference proteome</keyword>
<name>A0A9D4BJA1_DREPO</name>
<organism evidence="1 2">
    <name type="scientific">Dreissena polymorpha</name>
    <name type="common">Zebra mussel</name>
    <name type="synonym">Mytilus polymorpha</name>
    <dbReference type="NCBI Taxonomy" id="45954"/>
    <lineage>
        <taxon>Eukaryota</taxon>
        <taxon>Metazoa</taxon>
        <taxon>Spiralia</taxon>
        <taxon>Lophotrochozoa</taxon>
        <taxon>Mollusca</taxon>
        <taxon>Bivalvia</taxon>
        <taxon>Autobranchia</taxon>
        <taxon>Heteroconchia</taxon>
        <taxon>Euheterodonta</taxon>
        <taxon>Imparidentia</taxon>
        <taxon>Neoheterodontei</taxon>
        <taxon>Myida</taxon>
        <taxon>Dreissenoidea</taxon>
        <taxon>Dreissenidae</taxon>
        <taxon>Dreissena</taxon>
    </lineage>
</organism>
<comment type="caution">
    <text evidence="1">The sequence shown here is derived from an EMBL/GenBank/DDBJ whole genome shotgun (WGS) entry which is preliminary data.</text>
</comment>